<proteinExistence type="predicted"/>
<dbReference type="AlphaFoldDB" id="A0A9N8L3W8"/>
<dbReference type="SFLD" id="SFLDS00019">
    <property type="entry name" value="Glutathione_Transferase_(cytos"/>
    <property type="match status" value="1"/>
</dbReference>
<evidence type="ECO:0000259" key="3">
    <source>
        <dbReference type="PROSITE" id="PS50405"/>
    </source>
</evidence>
<organism evidence="4 5">
    <name type="scientific">Chrysodeixis includens</name>
    <name type="common">Soybean looper</name>
    <name type="synonym">Pseudoplusia includens</name>
    <dbReference type="NCBI Taxonomy" id="689277"/>
    <lineage>
        <taxon>Eukaryota</taxon>
        <taxon>Metazoa</taxon>
        <taxon>Ecdysozoa</taxon>
        <taxon>Arthropoda</taxon>
        <taxon>Hexapoda</taxon>
        <taxon>Insecta</taxon>
        <taxon>Pterygota</taxon>
        <taxon>Neoptera</taxon>
        <taxon>Endopterygota</taxon>
        <taxon>Lepidoptera</taxon>
        <taxon>Glossata</taxon>
        <taxon>Ditrysia</taxon>
        <taxon>Noctuoidea</taxon>
        <taxon>Noctuidae</taxon>
        <taxon>Plusiinae</taxon>
        <taxon>Chrysodeixis</taxon>
    </lineage>
</organism>
<dbReference type="GO" id="GO:0006749">
    <property type="term" value="P:glutathione metabolic process"/>
    <property type="evidence" value="ECO:0007669"/>
    <property type="project" value="TreeGrafter"/>
</dbReference>
<evidence type="ECO:0008006" key="6">
    <source>
        <dbReference type="Google" id="ProtNLM"/>
    </source>
</evidence>
<dbReference type="InterPro" id="IPR010987">
    <property type="entry name" value="Glutathione-S-Trfase_C-like"/>
</dbReference>
<sequence length="221" mass="25053">MTIKLYSHPTSPAGRAVFMLTEILNLKYELIEVNTLAGDNRKPEYLEKNPNHTIPMIEDDGFILIDSHAILTYLVEKYGAKQAQLYPKDLQLRSIVHQRLFYDASAITSILITIFIEIARHNASGPNEEQLEKVNDVYNILDKYLSKNDYVAGDQLTIADISCVANISTLADISPIDPKHKKLTAWHNRLQNEEWYKKGNLPGLTAISQILKSLMEKNSKA</sequence>
<protein>
    <recommendedName>
        <fullName evidence="6">Glutathione S-transferase</fullName>
    </recommendedName>
</protein>
<dbReference type="PANTHER" id="PTHR43969">
    <property type="entry name" value="GLUTATHIONE S TRANSFERASE D10, ISOFORM A-RELATED"/>
    <property type="match status" value="1"/>
</dbReference>
<dbReference type="Gene3D" id="3.40.30.10">
    <property type="entry name" value="Glutaredoxin"/>
    <property type="match status" value="1"/>
</dbReference>
<keyword evidence="5" id="KW-1185">Reference proteome</keyword>
<accession>A0A9N8L3W8</accession>
<comment type="subunit">
    <text evidence="1">Homodimer.</text>
</comment>
<dbReference type="InterPro" id="IPR004046">
    <property type="entry name" value="GST_C"/>
</dbReference>
<dbReference type="PROSITE" id="PS50405">
    <property type="entry name" value="GST_CTER"/>
    <property type="match status" value="1"/>
</dbReference>
<dbReference type="InterPro" id="IPR036249">
    <property type="entry name" value="Thioredoxin-like_sf"/>
</dbReference>
<dbReference type="FunFam" id="3.40.30.10:FF:000034">
    <property type="entry name" value="glutathione S-transferase 1"/>
    <property type="match status" value="1"/>
</dbReference>
<evidence type="ECO:0000313" key="5">
    <source>
        <dbReference type="Proteomes" id="UP001154114"/>
    </source>
</evidence>
<dbReference type="Gene3D" id="1.20.1050.10">
    <property type="match status" value="1"/>
</dbReference>
<dbReference type="Pfam" id="PF13417">
    <property type="entry name" value="GST_N_3"/>
    <property type="match status" value="1"/>
</dbReference>
<dbReference type="GO" id="GO:0004364">
    <property type="term" value="F:glutathione transferase activity"/>
    <property type="evidence" value="ECO:0007669"/>
    <property type="project" value="TreeGrafter"/>
</dbReference>
<dbReference type="EMBL" id="LR824021">
    <property type="protein sequence ID" value="CAD0202937.1"/>
    <property type="molecule type" value="Genomic_DNA"/>
</dbReference>
<evidence type="ECO:0000259" key="2">
    <source>
        <dbReference type="PROSITE" id="PS50404"/>
    </source>
</evidence>
<evidence type="ECO:0000313" key="4">
    <source>
        <dbReference type="EMBL" id="CAD0202937.1"/>
    </source>
</evidence>
<dbReference type="SUPFAM" id="SSF47616">
    <property type="entry name" value="GST C-terminal domain-like"/>
    <property type="match status" value="1"/>
</dbReference>
<dbReference type="Pfam" id="PF00043">
    <property type="entry name" value="GST_C"/>
    <property type="match status" value="1"/>
</dbReference>
<dbReference type="PROSITE" id="PS50404">
    <property type="entry name" value="GST_NTER"/>
    <property type="match status" value="1"/>
</dbReference>
<dbReference type="SUPFAM" id="SSF52833">
    <property type="entry name" value="Thioredoxin-like"/>
    <property type="match status" value="1"/>
</dbReference>
<dbReference type="SFLD" id="SFLDG01153">
    <property type="entry name" value="Main.4:_Theta-like"/>
    <property type="match status" value="1"/>
</dbReference>
<dbReference type="OrthoDB" id="2309723at2759"/>
<feature type="domain" description="GST C-terminal" evidence="3">
    <location>
        <begin position="89"/>
        <end position="214"/>
    </location>
</feature>
<dbReference type="Proteomes" id="UP001154114">
    <property type="component" value="Chromosome 18"/>
</dbReference>
<reference evidence="4" key="1">
    <citation type="submission" date="2021-12" db="EMBL/GenBank/DDBJ databases">
        <authorList>
            <person name="King R."/>
        </authorList>
    </citation>
    <scope>NUCLEOTIDE SEQUENCE</scope>
</reference>
<dbReference type="SFLD" id="SFLDG00358">
    <property type="entry name" value="Main_(cytGST)"/>
    <property type="match status" value="1"/>
</dbReference>
<dbReference type="FunFam" id="1.20.1050.10:FF:000007">
    <property type="entry name" value="Glutathione S-transferase 1-1"/>
    <property type="match status" value="1"/>
</dbReference>
<evidence type="ECO:0000256" key="1">
    <source>
        <dbReference type="ARBA" id="ARBA00011738"/>
    </source>
</evidence>
<dbReference type="PANTHER" id="PTHR43969:SF9">
    <property type="entry name" value="GLUTATHIONE S TRANSFERASE D10, ISOFORM A-RELATED"/>
    <property type="match status" value="1"/>
</dbReference>
<dbReference type="CDD" id="cd03177">
    <property type="entry name" value="GST_C_Delta_Epsilon"/>
    <property type="match status" value="1"/>
</dbReference>
<dbReference type="InterPro" id="IPR004045">
    <property type="entry name" value="Glutathione_S-Trfase_N"/>
</dbReference>
<feature type="domain" description="GST N-terminal" evidence="2">
    <location>
        <begin position="1"/>
        <end position="82"/>
    </location>
</feature>
<dbReference type="InterPro" id="IPR036282">
    <property type="entry name" value="Glutathione-S-Trfase_C_sf"/>
</dbReference>
<gene>
    <name evidence="4" type="ORF">CINC_LOCUS4592</name>
</gene>
<dbReference type="InterPro" id="IPR040079">
    <property type="entry name" value="Glutathione_S-Trfase"/>
</dbReference>
<name>A0A9N8L3W8_CHRIL</name>